<reference evidence="3" key="1">
    <citation type="journal article" date="2023" name="Commun. Biol.">
        <title>Genome analysis of Parmales, the sister group of diatoms, reveals the evolutionary specialization of diatoms from phago-mixotrophs to photoautotrophs.</title>
        <authorList>
            <person name="Ban H."/>
            <person name="Sato S."/>
            <person name="Yoshikawa S."/>
            <person name="Yamada K."/>
            <person name="Nakamura Y."/>
            <person name="Ichinomiya M."/>
            <person name="Sato N."/>
            <person name="Blanc-Mathieu R."/>
            <person name="Endo H."/>
            <person name="Kuwata A."/>
            <person name="Ogata H."/>
        </authorList>
    </citation>
    <scope>NUCLEOTIDE SEQUENCE [LARGE SCALE GENOMIC DNA]</scope>
    <source>
        <strain evidence="3">NIES 3700</strain>
    </source>
</reference>
<organism evidence="2 3">
    <name type="scientific">Triparma laevis f. longispina</name>
    <dbReference type="NCBI Taxonomy" id="1714387"/>
    <lineage>
        <taxon>Eukaryota</taxon>
        <taxon>Sar</taxon>
        <taxon>Stramenopiles</taxon>
        <taxon>Ochrophyta</taxon>
        <taxon>Bolidophyceae</taxon>
        <taxon>Parmales</taxon>
        <taxon>Triparmaceae</taxon>
        <taxon>Triparma</taxon>
    </lineage>
</organism>
<evidence type="ECO:0000313" key="3">
    <source>
        <dbReference type="Proteomes" id="UP001165122"/>
    </source>
</evidence>
<keyword evidence="3" id="KW-1185">Reference proteome</keyword>
<keyword evidence="1" id="KW-0732">Signal</keyword>
<proteinExistence type="predicted"/>
<protein>
    <submittedName>
        <fullName evidence="2">Uncharacterized protein</fullName>
    </submittedName>
</protein>
<feature type="signal peptide" evidence="1">
    <location>
        <begin position="1"/>
        <end position="20"/>
    </location>
</feature>
<dbReference type="AlphaFoldDB" id="A0A9W7KY05"/>
<dbReference type="EMBL" id="BRXW01000229">
    <property type="protein sequence ID" value="GMI15306.1"/>
    <property type="molecule type" value="Genomic_DNA"/>
</dbReference>
<accession>A0A9W7KY05</accession>
<feature type="chain" id="PRO_5040985070" evidence="1">
    <location>
        <begin position="21"/>
        <end position="282"/>
    </location>
</feature>
<name>A0A9W7KY05_9STRA</name>
<dbReference type="OrthoDB" id="40111at2759"/>
<comment type="caution">
    <text evidence="2">The sequence shown here is derived from an EMBL/GenBank/DDBJ whole genome shotgun (WGS) entry which is preliminary data.</text>
</comment>
<sequence length="282" mass="32427">MFYPRIFSLFLLLSLTLVNSFHLPSVHSDLATRGHLSASPLDPFSDEISGCLIATNNFFKGLTISPIRNFLERDLQTSPSKPFYTPLETITSPPSTPLIPRPTWLVILASLPTGLIWYGYYKFSIEEELFNMELNETGKVSGAGGYGTLIAFSFSFLICLCLRPINEDISTFFFLAGNVWILGSQVNLYHRINELYESKNLPPPLHAWWALLPPPIDVIVGLRQVHFLAKYAANERGLVWERDLVADWMFPWISSERFTLKEFVREPRRWFFFTGKIKDFEF</sequence>
<dbReference type="Proteomes" id="UP001165122">
    <property type="component" value="Unassembled WGS sequence"/>
</dbReference>
<evidence type="ECO:0000313" key="2">
    <source>
        <dbReference type="EMBL" id="GMI15306.1"/>
    </source>
</evidence>
<evidence type="ECO:0000256" key="1">
    <source>
        <dbReference type="SAM" id="SignalP"/>
    </source>
</evidence>
<gene>
    <name evidence="2" type="ORF">TrLO_g10497</name>
</gene>